<evidence type="ECO:0000256" key="10">
    <source>
        <dbReference type="PROSITE-ProRule" id="PRU00552"/>
    </source>
</evidence>
<dbReference type="RefSeq" id="WP_025226092.1">
    <property type="nucleotide sequence ID" value="NZ_CP007139.1"/>
</dbReference>
<feature type="short sequence motif" description="Q motif" evidence="10">
    <location>
        <begin position="85"/>
        <end position="113"/>
    </location>
</feature>
<organism evidence="16 17">
    <name type="scientific">Fimbriimonas ginsengisoli Gsoil 348</name>
    <dbReference type="NCBI Taxonomy" id="661478"/>
    <lineage>
        <taxon>Bacteria</taxon>
        <taxon>Bacillati</taxon>
        <taxon>Armatimonadota</taxon>
        <taxon>Fimbriimonadia</taxon>
        <taxon>Fimbriimonadales</taxon>
        <taxon>Fimbriimonadaceae</taxon>
        <taxon>Fimbriimonas</taxon>
    </lineage>
</organism>
<dbReference type="PANTHER" id="PTHR47963:SF8">
    <property type="entry name" value="ATP-DEPENDENT RNA HELICASE DEAD"/>
    <property type="match status" value="1"/>
</dbReference>
<keyword evidence="4 11" id="KW-0378">Hydrolase</keyword>
<dbReference type="PROSITE" id="PS51192">
    <property type="entry name" value="HELICASE_ATP_BIND_1"/>
    <property type="match status" value="1"/>
</dbReference>
<feature type="domain" description="Helicase ATP-binding" evidence="13">
    <location>
        <begin position="116"/>
        <end position="286"/>
    </location>
</feature>
<dbReference type="InterPro" id="IPR001650">
    <property type="entry name" value="Helicase_C-like"/>
</dbReference>
<dbReference type="Proteomes" id="UP000027982">
    <property type="component" value="Chromosome"/>
</dbReference>
<proteinExistence type="inferred from homology"/>
<feature type="region of interest" description="Disordered" evidence="12">
    <location>
        <begin position="1"/>
        <end position="68"/>
    </location>
</feature>
<dbReference type="InterPro" id="IPR044742">
    <property type="entry name" value="DEAD/DEAH_RhlB"/>
</dbReference>
<dbReference type="eggNOG" id="COG0513">
    <property type="taxonomic scope" value="Bacteria"/>
</dbReference>
<comment type="similarity">
    <text evidence="8 11">Belongs to the DEAD box helicase family.</text>
</comment>
<dbReference type="HOGENOM" id="CLU_003041_21_1_0"/>
<dbReference type="STRING" id="661478.OP10G_1964"/>
<dbReference type="GO" id="GO:0005829">
    <property type="term" value="C:cytosol"/>
    <property type="evidence" value="ECO:0007669"/>
    <property type="project" value="TreeGrafter"/>
</dbReference>
<keyword evidence="17" id="KW-1185">Reference proteome</keyword>
<feature type="compositionally biased region" description="Basic and acidic residues" evidence="12">
    <location>
        <begin position="31"/>
        <end position="41"/>
    </location>
</feature>
<feature type="compositionally biased region" description="Basic and acidic residues" evidence="12">
    <location>
        <begin position="1"/>
        <end position="16"/>
    </location>
</feature>
<dbReference type="GO" id="GO:0005840">
    <property type="term" value="C:ribosome"/>
    <property type="evidence" value="ECO:0007669"/>
    <property type="project" value="TreeGrafter"/>
</dbReference>
<accession>A0A068NPM8</accession>
<dbReference type="GO" id="GO:0003724">
    <property type="term" value="F:RNA helicase activity"/>
    <property type="evidence" value="ECO:0007669"/>
    <property type="project" value="UniProtKB-EC"/>
</dbReference>
<dbReference type="InterPro" id="IPR057325">
    <property type="entry name" value="DeaD_dimer"/>
</dbReference>
<dbReference type="SUPFAM" id="SSF52540">
    <property type="entry name" value="P-loop containing nucleoside triphosphate hydrolases"/>
    <property type="match status" value="2"/>
</dbReference>
<evidence type="ECO:0000256" key="1">
    <source>
        <dbReference type="ARBA" id="ARBA00012552"/>
    </source>
</evidence>
<evidence type="ECO:0000256" key="4">
    <source>
        <dbReference type="ARBA" id="ARBA00022801"/>
    </source>
</evidence>
<dbReference type="Pfam" id="PF25399">
    <property type="entry name" value="DeaD_dimer"/>
    <property type="match status" value="1"/>
</dbReference>
<keyword evidence="3 11" id="KW-0547">Nucleotide-binding</keyword>
<dbReference type="EMBL" id="CP007139">
    <property type="protein sequence ID" value="AIE85332.1"/>
    <property type="molecule type" value="Genomic_DNA"/>
</dbReference>
<dbReference type="Gene3D" id="3.40.50.300">
    <property type="entry name" value="P-loop containing nucleotide triphosphate hydrolases"/>
    <property type="match status" value="2"/>
</dbReference>
<feature type="compositionally biased region" description="Basic residues" evidence="12">
    <location>
        <begin position="17"/>
        <end position="30"/>
    </location>
</feature>
<evidence type="ECO:0000256" key="9">
    <source>
        <dbReference type="ARBA" id="ARBA00047984"/>
    </source>
</evidence>
<dbReference type="SMART" id="SM00487">
    <property type="entry name" value="DEXDc"/>
    <property type="match status" value="1"/>
</dbReference>
<evidence type="ECO:0000259" key="14">
    <source>
        <dbReference type="PROSITE" id="PS51194"/>
    </source>
</evidence>
<dbReference type="GO" id="GO:0016787">
    <property type="term" value="F:hydrolase activity"/>
    <property type="evidence" value="ECO:0007669"/>
    <property type="project" value="UniProtKB-KW"/>
</dbReference>
<dbReference type="PROSITE" id="PS51194">
    <property type="entry name" value="HELICASE_CTER"/>
    <property type="match status" value="1"/>
</dbReference>
<dbReference type="CDD" id="cd00268">
    <property type="entry name" value="DEADc"/>
    <property type="match status" value="1"/>
</dbReference>
<dbReference type="InterPro" id="IPR014001">
    <property type="entry name" value="Helicase_ATP-bd"/>
</dbReference>
<dbReference type="KEGG" id="fgi:OP10G_1964"/>
<keyword evidence="2" id="KW-0963">Cytoplasm</keyword>
<evidence type="ECO:0000256" key="8">
    <source>
        <dbReference type="ARBA" id="ARBA00038437"/>
    </source>
</evidence>
<feature type="domain" description="DEAD-box RNA helicase Q" evidence="15">
    <location>
        <begin position="85"/>
        <end position="113"/>
    </location>
</feature>
<evidence type="ECO:0000259" key="13">
    <source>
        <dbReference type="PROSITE" id="PS51192"/>
    </source>
</evidence>
<comment type="catalytic activity">
    <reaction evidence="9">
        <text>ATP + H2O = ADP + phosphate + H(+)</text>
        <dbReference type="Rhea" id="RHEA:13065"/>
        <dbReference type="ChEBI" id="CHEBI:15377"/>
        <dbReference type="ChEBI" id="CHEBI:15378"/>
        <dbReference type="ChEBI" id="CHEBI:30616"/>
        <dbReference type="ChEBI" id="CHEBI:43474"/>
        <dbReference type="ChEBI" id="CHEBI:456216"/>
        <dbReference type="EC" id="3.6.4.13"/>
    </reaction>
</comment>
<dbReference type="PROSITE" id="PS51195">
    <property type="entry name" value="Q_MOTIF"/>
    <property type="match status" value="1"/>
</dbReference>
<evidence type="ECO:0000256" key="7">
    <source>
        <dbReference type="ARBA" id="ARBA00023016"/>
    </source>
</evidence>
<evidence type="ECO:0000256" key="3">
    <source>
        <dbReference type="ARBA" id="ARBA00022741"/>
    </source>
</evidence>
<dbReference type="FunFam" id="3.40.50.300:FF:000108">
    <property type="entry name" value="ATP-dependent RNA helicase RhlE"/>
    <property type="match status" value="1"/>
</dbReference>
<dbReference type="CDD" id="cd18787">
    <property type="entry name" value="SF2_C_DEAD"/>
    <property type="match status" value="1"/>
</dbReference>
<dbReference type="InterPro" id="IPR014014">
    <property type="entry name" value="RNA_helicase_DEAD_Q_motif"/>
</dbReference>
<dbReference type="Gene3D" id="3.30.70.330">
    <property type="match status" value="1"/>
</dbReference>
<dbReference type="InterPro" id="IPR011545">
    <property type="entry name" value="DEAD/DEAH_box_helicase_dom"/>
</dbReference>
<evidence type="ECO:0000256" key="2">
    <source>
        <dbReference type="ARBA" id="ARBA00022490"/>
    </source>
</evidence>
<dbReference type="InterPro" id="IPR050547">
    <property type="entry name" value="DEAD_box_RNA_helicases"/>
</dbReference>
<evidence type="ECO:0000313" key="16">
    <source>
        <dbReference type="EMBL" id="AIE85332.1"/>
    </source>
</evidence>
<dbReference type="InterPro" id="IPR000629">
    <property type="entry name" value="RNA-helicase_DEAD-box_CS"/>
</dbReference>
<evidence type="ECO:0000256" key="12">
    <source>
        <dbReference type="SAM" id="MobiDB-lite"/>
    </source>
</evidence>
<dbReference type="PROSITE" id="PS00039">
    <property type="entry name" value="DEAD_ATP_HELICASE"/>
    <property type="match status" value="1"/>
</dbReference>
<dbReference type="EC" id="3.6.4.13" evidence="1"/>
<keyword evidence="6 11" id="KW-0067">ATP-binding</keyword>
<gene>
    <name evidence="16" type="ORF">OP10G_1964</name>
</gene>
<evidence type="ECO:0000256" key="11">
    <source>
        <dbReference type="RuleBase" id="RU000492"/>
    </source>
</evidence>
<dbReference type="SMART" id="SM00490">
    <property type="entry name" value="HELICc"/>
    <property type="match status" value="1"/>
</dbReference>
<dbReference type="InterPro" id="IPR012677">
    <property type="entry name" value="Nucleotide-bd_a/b_plait_sf"/>
</dbReference>
<evidence type="ECO:0000256" key="5">
    <source>
        <dbReference type="ARBA" id="ARBA00022806"/>
    </source>
</evidence>
<dbReference type="Pfam" id="PF00270">
    <property type="entry name" value="DEAD"/>
    <property type="match status" value="1"/>
</dbReference>
<dbReference type="Pfam" id="PF03880">
    <property type="entry name" value="DbpA"/>
    <property type="match status" value="1"/>
</dbReference>
<dbReference type="GO" id="GO:0009409">
    <property type="term" value="P:response to cold"/>
    <property type="evidence" value="ECO:0007669"/>
    <property type="project" value="TreeGrafter"/>
</dbReference>
<name>A0A068NPM8_FIMGI</name>
<dbReference type="AlphaFoldDB" id="A0A068NPM8"/>
<dbReference type="GO" id="GO:0033592">
    <property type="term" value="F:RNA strand annealing activity"/>
    <property type="evidence" value="ECO:0007669"/>
    <property type="project" value="TreeGrafter"/>
</dbReference>
<feature type="domain" description="Helicase C-terminal" evidence="14">
    <location>
        <begin position="310"/>
        <end position="458"/>
    </location>
</feature>
<reference evidence="16 17" key="1">
    <citation type="journal article" date="2014" name="PLoS ONE">
        <title>The first complete genome sequence of the class fimbriimonadia in the phylum armatimonadetes.</title>
        <authorList>
            <person name="Hu Z.Y."/>
            <person name="Wang Y.Z."/>
            <person name="Im W.T."/>
            <person name="Wang S.Y."/>
            <person name="Zhao G.P."/>
            <person name="Zheng H.J."/>
            <person name="Quan Z.X."/>
        </authorList>
    </citation>
    <scope>NUCLEOTIDE SEQUENCE [LARGE SCALE GENOMIC DNA]</scope>
    <source>
        <strain evidence="16">Gsoil 348</strain>
    </source>
</reference>
<dbReference type="Pfam" id="PF00271">
    <property type="entry name" value="Helicase_C"/>
    <property type="match status" value="1"/>
</dbReference>
<keyword evidence="5 11" id="KW-0347">Helicase</keyword>
<dbReference type="PANTHER" id="PTHR47963">
    <property type="entry name" value="DEAD-BOX ATP-DEPENDENT RNA HELICASE 47, MITOCHONDRIAL"/>
    <property type="match status" value="1"/>
</dbReference>
<evidence type="ECO:0000313" key="17">
    <source>
        <dbReference type="Proteomes" id="UP000027982"/>
    </source>
</evidence>
<dbReference type="InterPro" id="IPR005580">
    <property type="entry name" value="DbpA/CsdA_RNA-bd_dom"/>
</dbReference>
<dbReference type="GO" id="GO:0005524">
    <property type="term" value="F:ATP binding"/>
    <property type="evidence" value="ECO:0007669"/>
    <property type="project" value="UniProtKB-KW"/>
</dbReference>
<dbReference type="CDD" id="cd12252">
    <property type="entry name" value="RRM_DbpA"/>
    <property type="match status" value="1"/>
</dbReference>
<evidence type="ECO:0000259" key="15">
    <source>
        <dbReference type="PROSITE" id="PS51195"/>
    </source>
</evidence>
<dbReference type="InterPro" id="IPR027417">
    <property type="entry name" value="P-loop_NTPase"/>
</dbReference>
<keyword evidence="7" id="KW-0346">Stress response</keyword>
<sequence>MPKPNKETKRKGEAPPKRKAGAKSVVPKKAKREDFLLDPKFKKAKPAAAGGPPKEKKARAPRPDAVPEFTPVPPLVRVPAPVEPTTFAELGLDEPIVRAVAEMGFETATPIQAQAIPVLIVGGDLIGQAQTGTGKTAAFALPIIQKVDADLRKTQALVLAPTRELAVQVAGGIHDLAKHTTLRVVPVYGGQPIDRQFRALAQGAHIVVGTPGRVLDHLRRGSLSLADVKICVLDEADEMMALGFAEDMEAILSQLPDTRQLACFSATMPPRVKTLTERFLRDARHIAIDSQHRTVDNTNQTYYEVPKGKKLEALARVLDMETPGSTIVFCRTRQDTNDLTEALRLRGYNAEALHGDMGQTERDRVMRRFRDGQADLLIATDVAARGLDVDSVTHVINYDIPWDVEQYIHRIGRTGRAGRSGDAITLVTGKERRQLLFIERMTGAPIKPARIPTAADISARRRELFAGSLRDALEARNFDGHLATVEELAEEYDHSEIAAAALQLLWESRHDAVDSVAEELAIDFEQPEQGMSRLFIGMGRQDGLRPGDLVGAITNEAGLIGKAIGVIDILDRTAFVEVPAGDAERVIQALENAKIRNRRVKVQLARPR</sequence>
<protein>
    <recommendedName>
        <fullName evidence="1">RNA helicase</fullName>
        <ecNumber evidence="1">3.6.4.13</ecNumber>
    </recommendedName>
</protein>
<evidence type="ECO:0000256" key="6">
    <source>
        <dbReference type="ARBA" id="ARBA00022840"/>
    </source>
</evidence>